<dbReference type="PANTHER" id="PTHR37312">
    <property type="entry name" value="MEMBRANE-BOUND ACYLTRANSFERASE YKRP-RELATED"/>
    <property type="match status" value="1"/>
</dbReference>
<evidence type="ECO:0000256" key="1">
    <source>
        <dbReference type="ARBA" id="ARBA00004370"/>
    </source>
</evidence>
<feature type="transmembrane region" description="Helical" evidence="3">
    <location>
        <begin position="69"/>
        <end position="90"/>
    </location>
</feature>
<dbReference type="OrthoDB" id="6623990at2"/>
<dbReference type="RefSeq" id="WP_035506793.1">
    <property type="nucleotide sequence ID" value="NZ_CCDH010000001.1"/>
</dbReference>
<evidence type="ECO:0000256" key="2">
    <source>
        <dbReference type="ARBA" id="ARBA00007400"/>
    </source>
</evidence>
<feature type="transmembrane region" description="Helical" evidence="3">
    <location>
        <begin position="285"/>
        <end position="302"/>
    </location>
</feature>
<keyword evidence="6" id="KW-1185">Reference proteome</keyword>
<feature type="transmembrane region" description="Helical" evidence="3">
    <location>
        <begin position="12"/>
        <end position="28"/>
    </location>
</feature>
<feature type="transmembrane region" description="Helical" evidence="3">
    <location>
        <begin position="102"/>
        <end position="122"/>
    </location>
</feature>
<dbReference type="InterPro" id="IPR052734">
    <property type="entry name" value="Nod_factor_acetyltransferase"/>
</dbReference>
<feature type="transmembrane region" description="Helical" evidence="3">
    <location>
        <begin position="183"/>
        <end position="205"/>
    </location>
</feature>
<protein>
    <submittedName>
        <fullName evidence="5">Fucose 4-O-acetylase</fullName>
    </submittedName>
</protein>
<proteinExistence type="inferred from homology"/>
<feature type="transmembrane region" description="Helical" evidence="3">
    <location>
        <begin position="253"/>
        <end position="273"/>
    </location>
</feature>
<evidence type="ECO:0000313" key="5">
    <source>
        <dbReference type="EMBL" id="CDQ23167.1"/>
    </source>
</evidence>
<dbReference type="Pfam" id="PF01757">
    <property type="entry name" value="Acyl_transf_3"/>
    <property type="match status" value="1"/>
</dbReference>
<keyword evidence="3" id="KW-0472">Membrane</keyword>
<feature type="transmembrane region" description="Helical" evidence="3">
    <location>
        <begin position="129"/>
        <end position="146"/>
    </location>
</feature>
<evidence type="ECO:0000259" key="4">
    <source>
        <dbReference type="Pfam" id="PF01757"/>
    </source>
</evidence>
<name>A0A024P5B1_9BACI</name>
<dbReference type="PANTHER" id="PTHR37312:SF1">
    <property type="entry name" value="MEMBRANE-BOUND ACYLTRANSFERASE YKRP-RELATED"/>
    <property type="match status" value="1"/>
</dbReference>
<dbReference type="InterPro" id="IPR002656">
    <property type="entry name" value="Acyl_transf_3_dom"/>
</dbReference>
<sequence>MKRDAFFDNAKLVLIFLVVFGHIIQPFTDGSRPMYTLYTWIYTFHMPAFIFLSGFFAKGSGEKDYILKLAKKLILPYIIFQLVYTGYYFFIGKGATLSGIFYPHWSLWFLFSLFCWHILLYWFKKIPPFLGVAIAVQIGILVGYFNDIGHHFSLSRTFVFFPFFLVGYWLTKEHVQKWRTRRVKEISLVLMTVIAAVIALFPEFSSGWLLGSKSYTALGSPEMGGVFRLGIYVLAAAMSISVFAWIPNKEYRLTYLGGRTLYVYLLHGFFIQFFRQAEWFKVDHVFDLTGLAIVAAVIVYLLSSNMIRTLTQPFIEGRAQLLKKWWYRIINRESSYQS</sequence>
<comment type="subcellular location">
    <subcellularLocation>
        <location evidence="1">Membrane</location>
    </subcellularLocation>
</comment>
<feature type="domain" description="Acyltransferase 3" evidence="4">
    <location>
        <begin position="5"/>
        <end position="299"/>
    </location>
</feature>
<gene>
    <name evidence="5" type="ORF">BN983_01386</name>
</gene>
<keyword evidence="3" id="KW-1133">Transmembrane helix</keyword>
<evidence type="ECO:0000313" key="6">
    <source>
        <dbReference type="Proteomes" id="UP000028868"/>
    </source>
</evidence>
<reference evidence="6" key="1">
    <citation type="submission" date="2014-03" db="EMBL/GenBank/DDBJ databases">
        <authorList>
            <person name="Urmite Genomes U."/>
        </authorList>
    </citation>
    <scope>NUCLEOTIDE SEQUENCE [LARGE SCALE GENOMIC DNA]</scope>
    <source>
        <strain evidence="6">HD-03</strain>
    </source>
</reference>
<feature type="transmembrane region" description="Helical" evidence="3">
    <location>
        <begin position="152"/>
        <end position="171"/>
    </location>
</feature>
<feature type="transmembrane region" description="Helical" evidence="3">
    <location>
        <begin position="225"/>
        <end position="246"/>
    </location>
</feature>
<organism evidence="5 6">
    <name type="scientific">Halobacillus karajensis</name>
    <dbReference type="NCBI Taxonomy" id="195088"/>
    <lineage>
        <taxon>Bacteria</taxon>
        <taxon>Bacillati</taxon>
        <taxon>Bacillota</taxon>
        <taxon>Bacilli</taxon>
        <taxon>Bacillales</taxon>
        <taxon>Bacillaceae</taxon>
        <taxon>Halobacillus</taxon>
    </lineage>
</organism>
<comment type="caution">
    <text evidence="5">The sequence shown here is derived from an EMBL/GenBank/DDBJ whole genome shotgun (WGS) entry which is preliminary data.</text>
</comment>
<dbReference type="AlphaFoldDB" id="A0A024P5B1"/>
<evidence type="ECO:0000256" key="3">
    <source>
        <dbReference type="SAM" id="Phobius"/>
    </source>
</evidence>
<accession>A0A024P5B1</accession>
<feature type="transmembrane region" description="Helical" evidence="3">
    <location>
        <begin position="40"/>
        <end position="57"/>
    </location>
</feature>
<keyword evidence="3" id="KW-0812">Transmembrane</keyword>
<reference evidence="5 6" key="2">
    <citation type="submission" date="2014-05" db="EMBL/GenBank/DDBJ databases">
        <title>Draft genome sequence of Halobacillus karajensis HK-03.</title>
        <authorList>
            <person name="Khelaifia S."/>
            <person name="Croce O."/>
            <person name="Lagier J.C."/>
            <person name="Raoult D."/>
        </authorList>
    </citation>
    <scope>NUCLEOTIDE SEQUENCE [LARGE SCALE GENOMIC DNA]</scope>
    <source>
        <strain evidence="5 6">HD-03</strain>
    </source>
</reference>
<dbReference type="Proteomes" id="UP000028868">
    <property type="component" value="Unassembled WGS sequence"/>
</dbReference>
<dbReference type="EMBL" id="CCDI010000001">
    <property type="protein sequence ID" value="CDQ23167.1"/>
    <property type="molecule type" value="Genomic_DNA"/>
</dbReference>
<comment type="similarity">
    <text evidence="2">Belongs to the acyltransferase 3 family.</text>
</comment>
<dbReference type="GO" id="GO:0016747">
    <property type="term" value="F:acyltransferase activity, transferring groups other than amino-acyl groups"/>
    <property type="evidence" value="ECO:0007669"/>
    <property type="project" value="InterPro"/>
</dbReference>